<dbReference type="STRING" id="265726.KY46_03815"/>
<evidence type="ECO:0000259" key="1">
    <source>
        <dbReference type="PROSITE" id="PS50234"/>
    </source>
</evidence>
<dbReference type="InterPro" id="IPR002035">
    <property type="entry name" value="VWF_A"/>
</dbReference>
<gene>
    <name evidence="2" type="ORF">KY46_03815</name>
</gene>
<name>A0A0F5VGC2_9GAMM</name>
<reference evidence="2 3" key="1">
    <citation type="submission" date="2014-12" db="EMBL/GenBank/DDBJ databases">
        <title>Mercury Reductase activity and rhizosphere competence traits in the genome of root associated Photobacterium halotolerans MELD1.</title>
        <authorList>
            <person name="Mathew D.C."/>
            <person name="Huang C.-C."/>
        </authorList>
    </citation>
    <scope>NUCLEOTIDE SEQUENCE [LARGE SCALE GENOMIC DNA]</scope>
    <source>
        <strain evidence="2 3">MELD1</strain>
    </source>
</reference>
<evidence type="ECO:0000313" key="2">
    <source>
        <dbReference type="EMBL" id="KKD01226.1"/>
    </source>
</evidence>
<keyword evidence="3" id="KW-1185">Reference proteome</keyword>
<dbReference type="EMBL" id="JWYV01000002">
    <property type="protein sequence ID" value="KKD01226.1"/>
    <property type="molecule type" value="Genomic_DNA"/>
</dbReference>
<dbReference type="Proteomes" id="UP000033633">
    <property type="component" value="Unassembled WGS sequence"/>
</dbReference>
<comment type="caution">
    <text evidence="2">The sequence shown here is derived from an EMBL/GenBank/DDBJ whole genome shotgun (WGS) entry which is preliminary data.</text>
</comment>
<dbReference type="InterPro" id="IPR055575">
    <property type="entry name" value="DUF7151"/>
</dbReference>
<dbReference type="CDD" id="cd00198">
    <property type="entry name" value="vWFA"/>
    <property type="match status" value="1"/>
</dbReference>
<dbReference type="AlphaFoldDB" id="A0A0F5VGC2"/>
<dbReference type="Pfam" id="PF23657">
    <property type="entry name" value="DUF7151"/>
    <property type="match status" value="2"/>
</dbReference>
<dbReference type="PROSITE" id="PS50234">
    <property type="entry name" value="VWFA"/>
    <property type="match status" value="1"/>
</dbReference>
<accession>A0A0F5VGC2</accession>
<evidence type="ECO:0000313" key="3">
    <source>
        <dbReference type="Proteomes" id="UP000033633"/>
    </source>
</evidence>
<protein>
    <recommendedName>
        <fullName evidence="1">VWFA domain-containing protein</fullName>
    </recommendedName>
</protein>
<sequence length="736" mass="78145">MNVNVLGENMRKDIQIAMLAVLTSLLTACWDDDKDDDPSGAERNALIRTEALAVNDSHCASGGLRIIAGYDENQNAQLDEAEYVSSKYVCNDGQQSSDGEGNPIFDEALVGIAFIAKEDVNCPAGGQKIYMGVDKNNNQILDSDEITDTEILCSDGTLNAPESVINALTASPATVVSNGVSVLEATISNASQVDEIQWTDQNGKLLSPRSSSEPHILDLQAGPDLGQFTYTVSIEKQNAGGKQVLQSKSITITVSQAPSATQTVSLETRQVFLPDDFTMSPVTGDISGTVIYGDPKTGSASSRMMAIPTPEETELVGFVAERGALNQGTTAQQILQTMVNAVSQHLPSAGDRIEQLSQTVLENGNVSASYNITLNTAMLPTNLLHLLLQQMAVNVIGGATDTLIPASTEVAVSSFQFDLVVSYNPLQDSLIMTATLVDKNHVGRYADVISATTSETISAALGSTLLLQSDQFTAVEQTRSKADFLFVIDNSGSMSDEQNELSRLTQSFIQTIGASGIDYQVGTITTDSDQLRGVGFTHDATQIEADFIPGTHGSATERGIFFAEKALDPVNGTVTQAGYPRVGASLSVIIVSDEPSQYGNNPPFDPSQNLFVDNGYRVYAIVKPGHASISQYDDLAVSTLGKILNIDLISEYDNFMNTVANNAGATSAGYKLSLAATHQILSSSLSVKVDGVAVQRSTANGWQYYPLSQAVVFTGAAIPAVGATITIAYQYVQTTP</sequence>
<dbReference type="PATRIC" id="fig|265726.11.peg.2113"/>
<organism evidence="2 3">
    <name type="scientific">Photobacterium halotolerans</name>
    <dbReference type="NCBI Taxonomy" id="265726"/>
    <lineage>
        <taxon>Bacteria</taxon>
        <taxon>Pseudomonadati</taxon>
        <taxon>Pseudomonadota</taxon>
        <taxon>Gammaproteobacteria</taxon>
        <taxon>Vibrionales</taxon>
        <taxon>Vibrionaceae</taxon>
        <taxon>Photobacterium</taxon>
    </lineage>
</organism>
<proteinExistence type="predicted"/>
<dbReference type="InterPro" id="IPR036465">
    <property type="entry name" value="vWFA_dom_sf"/>
</dbReference>
<feature type="domain" description="VWFA" evidence="1">
    <location>
        <begin position="483"/>
        <end position="659"/>
    </location>
</feature>
<dbReference type="Gene3D" id="3.40.50.410">
    <property type="entry name" value="von Willebrand factor, type A domain"/>
    <property type="match status" value="1"/>
</dbReference>
<dbReference type="SUPFAM" id="SSF53300">
    <property type="entry name" value="vWA-like"/>
    <property type="match status" value="1"/>
</dbReference>